<proteinExistence type="predicted"/>
<dbReference type="EMBL" id="JPGK01000006">
    <property type="protein sequence ID" value="KGA93576.1"/>
    <property type="molecule type" value="Genomic_DNA"/>
</dbReference>
<reference evidence="1 2" key="1">
    <citation type="submission" date="2014-06" db="EMBL/GenBank/DDBJ databases">
        <title>Draft genome sequence of iron oxidizing acidophile Leptospirillum ferriphilum DSM14647.</title>
        <authorList>
            <person name="Cardenas J.P."/>
            <person name="Lazcano M."/>
            <person name="Ossandon F.J."/>
            <person name="Corbett M."/>
            <person name="Holmes D.S."/>
            <person name="Watkin E."/>
        </authorList>
    </citation>
    <scope>NUCLEOTIDE SEQUENCE [LARGE SCALE GENOMIC DNA]</scope>
    <source>
        <strain evidence="1 2">DSM 14647</strain>
    </source>
</reference>
<dbReference type="AlphaFoldDB" id="A0A094YK68"/>
<organism evidence="1 2">
    <name type="scientific">Leptospirillum ferriphilum</name>
    <dbReference type="NCBI Taxonomy" id="178606"/>
    <lineage>
        <taxon>Bacteria</taxon>
        <taxon>Pseudomonadati</taxon>
        <taxon>Nitrospirota</taxon>
        <taxon>Nitrospiria</taxon>
        <taxon>Nitrospirales</taxon>
        <taxon>Nitrospiraceae</taxon>
        <taxon>Leptospirillum</taxon>
    </lineage>
</organism>
<gene>
    <name evidence="1" type="ORF">LptCag_0189</name>
</gene>
<sequence length="51" mass="5972">MSRAKGKNSTEKDIKITIYLIFKSLFPVPFLSLKGRKTSLVFRLNMIFFFV</sequence>
<dbReference type="Proteomes" id="UP000029452">
    <property type="component" value="Unassembled WGS sequence"/>
</dbReference>
<accession>A0A094YK68</accession>
<name>A0A094YK68_9BACT</name>
<evidence type="ECO:0000313" key="2">
    <source>
        <dbReference type="Proteomes" id="UP000029452"/>
    </source>
</evidence>
<protein>
    <submittedName>
        <fullName evidence="1">Uncharacterized protein</fullName>
    </submittedName>
</protein>
<evidence type="ECO:0000313" key="1">
    <source>
        <dbReference type="EMBL" id="KGA93576.1"/>
    </source>
</evidence>
<dbReference type="PATRIC" id="fig|178606.4.peg.1787"/>
<comment type="caution">
    <text evidence="1">The sequence shown here is derived from an EMBL/GenBank/DDBJ whole genome shotgun (WGS) entry which is preliminary data.</text>
</comment>